<dbReference type="InterPro" id="IPR003660">
    <property type="entry name" value="HAMP_dom"/>
</dbReference>
<proteinExistence type="predicted"/>
<dbReference type="CDD" id="cd00082">
    <property type="entry name" value="HisKA"/>
    <property type="match status" value="1"/>
</dbReference>
<dbReference type="Pfam" id="PF02518">
    <property type="entry name" value="HATPase_c"/>
    <property type="match status" value="1"/>
</dbReference>
<dbReference type="InterPro" id="IPR004358">
    <property type="entry name" value="Sig_transdc_His_kin-like_C"/>
</dbReference>
<feature type="domain" description="Histidine kinase" evidence="12">
    <location>
        <begin position="239"/>
        <end position="451"/>
    </location>
</feature>
<evidence type="ECO:0000256" key="10">
    <source>
        <dbReference type="ARBA" id="ARBA00023136"/>
    </source>
</evidence>
<comment type="subcellular location">
    <subcellularLocation>
        <location evidence="2">Membrane</location>
        <topology evidence="2">Multi-pass membrane protein</topology>
    </subcellularLocation>
</comment>
<dbReference type="PANTHER" id="PTHR45436">
    <property type="entry name" value="SENSOR HISTIDINE KINASE YKOH"/>
    <property type="match status" value="1"/>
</dbReference>
<dbReference type="EC" id="2.7.13.3" evidence="3"/>
<dbReference type="AlphaFoldDB" id="A0A843S751"/>
<reference evidence="14 15" key="1">
    <citation type="submission" date="2019-10" db="EMBL/GenBank/DDBJ databases">
        <title>Two novel species isolated from a subtropical stream in China.</title>
        <authorList>
            <person name="Lu H."/>
        </authorList>
    </citation>
    <scope>NUCLEOTIDE SEQUENCE [LARGE SCALE GENOMIC DNA]</scope>
    <source>
        <strain evidence="14 15">FT103W</strain>
    </source>
</reference>
<dbReference type="GO" id="GO:0005886">
    <property type="term" value="C:plasma membrane"/>
    <property type="evidence" value="ECO:0007669"/>
    <property type="project" value="TreeGrafter"/>
</dbReference>
<evidence type="ECO:0000256" key="2">
    <source>
        <dbReference type="ARBA" id="ARBA00004141"/>
    </source>
</evidence>
<keyword evidence="4" id="KW-0597">Phosphoprotein</keyword>
<dbReference type="RefSeq" id="WP_152800798.1">
    <property type="nucleotide sequence ID" value="NZ_WHUF01000001.1"/>
</dbReference>
<dbReference type="PROSITE" id="PS50885">
    <property type="entry name" value="HAMP"/>
    <property type="match status" value="1"/>
</dbReference>
<keyword evidence="10 11" id="KW-0472">Membrane</keyword>
<evidence type="ECO:0000256" key="8">
    <source>
        <dbReference type="ARBA" id="ARBA00022989"/>
    </source>
</evidence>
<dbReference type="Gene3D" id="1.10.287.130">
    <property type="match status" value="1"/>
</dbReference>
<comment type="catalytic activity">
    <reaction evidence="1">
        <text>ATP + protein L-histidine = ADP + protein N-phospho-L-histidine.</text>
        <dbReference type="EC" id="2.7.13.3"/>
    </reaction>
</comment>
<dbReference type="InterPro" id="IPR003661">
    <property type="entry name" value="HisK_dim/P_dom"/>
</dbReference>
<dbReference type="InterPro" id="IPR050428">
    <property type="entry name" value="TCS_sensor_his_kinase"/>
</dbReference>
<evidence type="ECO:0000256" key="3">
    <source>
        <dbReference type="ARBA" id="ARBA00012438"/>
    </source>
</evidence>
<dbReference type="SUPFAM" id="SSF55874">
    <property type="entry name" value="ATPase domain of HSP90 chaperone/DNA topoisomerase II/histidine kinase"/>
    <property type="match status" value="1"/>
</dbReference>
<dbReference type="SUPFAM" id="SSF47384">
    <property type="entry name" value="Homodimeric domain of signal transducing histidine kinase"/>
    <property type="match status" value="1"/>
</dbReference>
<evidence type="ECO:0000256" key="4">
    <source>
        <dbReference type="ARBA" id="ARBA00022553"/>
    </source>
</evidence>
<name>A0A843S751_9BURK</name>
<evidence type="ECO:0000256" key="11">
    <source>
        <dbReference type="SAM" id="Phobius"/>
    </source>
</evidence>
<dbReference type="Gene3D" id="3.30.565.10">
    <property type="entry name" value="Histidine kinase-like ATPase, C-terminal domain"/>
    <property type="match status" value="1"/>
</dbReference>
<evidence type="ECO:0000313" key="14">
    <source>
        <dbReference type="EMBL" id="MQA18053.1"/>
    </source>
</evidence>
<comment type="caution">
    <text evidence="14">The sequence shown here is derived from an EMBL/GenBank/DDBJ whole genome shotgun (WGS) entry which is preliminary data.</text>
</comment>
<dbReference type="PRINTS" id="PR00344">
    <property type="entry name" value="BCTRLSENSOR"/>
</dbReference>
<dbReference type="InterPro" id="IPR036890">
    <property type="entry name" value="HATPase_C_sf"/>
</dbReference>
<keyword evidence="5" id="KW-0808">Transferase</keyword>
<keyword evidence="6 11" id="KW-0812">Transmembrane</keyword>
<evidence type="ECO:0000256" key="1">
    <source>
        <dbReference type="ARBA" id="ARBA00000085"/>
    </source>
</evidence>
<dbReference type="Proteomes" id="UP000444318">
    <property type="component" value="Unassembled WGS sequence"/>
</dbReference>
<sequence>MDGRQKHLKDSLQLRLSLWLTGGILAVAVPAAALSFVAAYDEANELQDDALRHVHALFDQHRLVAAPLRAADSNPFAGGDEARVVVQLLPSQPVPALEQRTADEPLQQLAALPDGIHRRTIAGTPYRILLQRLSTGERLAVAQAAAVRDEIALEGALRTLLPLLVLLPLLPLLVVLMVRRGFRPIATLAGDIDRRSEHELQPLAPDFLPSEMRPFVTAINRLLERVAQAMQAQRRFVADAAHELRSPMTALSLQAEALADSDLPPAAQAKVATLRSGLRRGRDLLEQLLSLARAQSSPAPAAVRVSLLLVFRLVLEDLMPLAQARNIDLGVTSDIDAAPLASEVDLLLMVRNLVDNAIRYTPDGGRVDLAVRVGAEGIGVEVCDSGPGIAPEERERVFDPFYRALGNAHTGSGLGLSIVAAVARRLGARVTLDYADRQALAGLRASILFSR</sequence>
<dbReference type="PANTHER" id="PTHR45436:SF15">
    <property type="entry name" value="SENSOR HISTIDINE KINASE CUSS"/>
    <property type="match status" value="1"/>
</dbReference>
<evidence type="ECO:0000313" key="15">
    <source>
        <dbReference type="Proteomes" id="UP000444318"/>
    </source>
</evidence>
<accession>A0A843S751</accession>
<keyword evidence="7 14" id="KW-0418">Kinase</keyword>
<dbReference type="Pfam" id="PF00512">
    <property type="entry name" value="HisKA"/>
    <property type="match status" value="1"/>
</dbReference>
<gene>
    <name evidence="14" type="ORF">GEV01_00855</name>
</gene>
<dbReference type="SMART" id="SM00387">
    <property type="entry name" value="HATPase_c"/>
    <property type="match status" value="1"/>
</dbReference>
<dbReference type="SMART" id="SM00388">
    <property type="entry name" value="HisKA"/>
    <property type="match status" value="1"/>
</dbReference>
<dbReference type="InterPro" id="IPR003594">
    <property type="entry name" value="HATPase_dom"/>
</dbReference>
<evidence type="ECO:0000259" key="13">
    <source>
        <dbReference type="PROSITE" id="PS50885"/>
    </source>
</evidence>
<evidence type="ECO:0000259" key="12">
    <source>
        <dbReference type="PROSITE" id="PS50109"/>
    </source>
</evidence>
<dbReference type="GO" id="GO:0000155">
    <property type="term" value="F:phosphorelay sensor kinase activity"/>
    <property type="evidence" value="ECO:0007669"/>
    <property type="project" value="InterPro"/>
</dbReference>
<feature type="transmembrane region" description="Helical" evidence="11">
    <location>
        <begin position="16"/>
        <end position="40"/>
    </location>
</feature>
<evidence type="ECO:0000256" key="9">
    <source>
        <dbReference type="ARBA" id="ARBA00023012"/>
    </source>
</evidence>
<evidence type="ECO:0000256" key="5">
    <source>
        <dbReference type="ARBA" id="ARBA00022679"/>
    </source>
</evidence>
<dbReference type="InterPro" id="IPR005467">
    <property type="entry name" value="His_kinase_dom"/>
</dbReference>
<evidence type="ECO:0000256" key="7">
    <source>
        <dbReference type="ARBA" id="ARBA00022777"/>
    </source>
</evidence>
<dbReference type="InterPro" id="IPR036097">
    <property type="entry name" value="HisK_dim/P_sf"/>
</dbReference>
<keyword evidence="8 11" id="KW-1133">Transmembrane helix</keyword>
<dbReference type="EMBL" id="WHUF01000001">
    <property type="protein sequence ID" value="MQA18053.1"/>
    <property type="molecule type" value="Genomic_DNA"/>
</dbReference>
<feature type="transmembrane region" description="Helical" evidence="11">
    <location>
        <begin position="160"/>
        <end position="178"/>
    </location>
</feature>
<evidence type="ECO:0000256" key="6">
    <source>
        <dbReference type="ARBA" id="ARBA00022692"/>
    </source>
</evidence>
<protein>
    <recommendedName>
        <fullName evidence="3">histidine kinase</fullName>
        <ecNumber evidence="3">2.7.13.3</ecNumber>
    </recommendedName>
</protein>
<feature type="domain" description="HAMP" evidence="13">
    <location>
        <begin position="179"/>
        <end position="231"/>
    </location>
</feature>
<dbReference type="PROSITE" id="PS50109">
    <property type="entry name" value="HIS_KIN"/>
    <property type="match status" value="1"/>
</dbReference>
<keyword evidence="9" id="KW-0902">Two-component regulatory system</keyword>
<organism evidence="14 15">
    <name type="scientific">Rugamonas rivuli</name>
    <dbReference type="NCBI Taxonomy" id="2743358"/>
    <lineage>
        <taxon>Bacteria</taxon>
        <taxon>Pseudomonadati</taxon>
        <taxon>Pseudomonadota</taxon>
        <taxon>Betaproteobacteria</taxon>
        <taxon>Burkholderiales</taxon>
        <taxon>Oxalobacteraceae</taxon>
        <taxon>Telluria group</taxon>
        <taxon>Rugamonas</taxon>
    </lineage>
</organism>
<keyword evidence="15" id="KW-1185">Reference proteome</keyword>